<dbReference type="Pfam" id="PF00107">
    <property type="entry name" value="ADH_zinc_N"/>
    <property type="match status" value="1"/>
</dbReference>
<evidence type="ECO:0000313" key="13">
    <source>
        <dbReference type="Proteomes" id="UP001369815"/>
    </source>
</evidence>
<name>A0AAX6MNY3_9PEZI</name>
<dbReference type="InterPro" id="IPR036291">
    <property type="entry name" value="NAD(P)-bd_dom_sf"/>
</dbReference>
<dbReference type="InterPro" id="IPR050091">
    <property type="entry name" value="PKS_NRPS_Biosynth_Enz"/>
</dbReference>
<keyword evidence="13" id="KW-1185">Reference proteome</keyword>
<dbReference type="Gene3D" id="3.90.180.10">
    <property type="entry name" value="Medium-chain alcohol dehydrogenases, catalytic domain"/>
    <property type="match status" value="1"/>
</dbReference>
<dbReference type="InterPro" id="IPR018201">
    <property type="entry name" value="Ketoacyl_synth_AS"/>
</dbReference>
<dbReference type="Gene3D" id="3.40.47.10">
    <property type="match status" value="1"/>
</dbReference>
<evidence type="ECO:0000256" key="3">
    <source>
        <dbReference type="ARBA" id="ARBA00022679"/>
    </source>
</evidence>
<dbReference type="GO" id="GO:0031177">
    <property type="term" value="F:phosphopantetheine binding"/>
    <property type="evidence" value="ECO:0007669"/>
    <property type="project" value="InterPro"/>
</dbReference>
<dbReference type="PROSITE" id="PS00606">
    <property type="entry name" value="KS3_1"/>
    <property type="match status" value="1"/>
</dbReference>
<dbReference type="Gene3D" id="3.40.50.720">
    <property type="entry name" value="NAD(P)-binding Rossmann-like Domain"/>
    <property type="match status" value="3"/>
</dbReference>
<dbReference type="InterPro" id="IPR011032">
    <property type="entry name" value="GroES-like_sf"/>
</dbReference>
<dbReference type="InterPro" id="IPR013149">
    <property type="entry name" value="ADH-like_C"/>
</dbReference>
<feature type="active site" description="Proton acceptor; for dehydratase activity" evidence="8">
    <location>
        <position position="1045"/>
    </location>
</feature>
<dbReference type="SUPFAM" id="SSF53901">
    <property type="entry name" value="Thiolase-like"/>
    <property type="match status" value="1"/>
</dbReference>
<evidence type="ECO:0000259" key="10">
    <source>
        <dbReference type="PROSITE" id="PS52004"/>
    </source>
</evidence>
<dbReference type="Pfam" id="PF00698">
    <property type="entry name" value="Acyl_transf_1"/>
    <property type="match status" value="1"/>
</dbReference>
<dbReference type="InterPro" id="IPR020807">
    <property type="entry name" value="PKS_DH"/>
</dbReference>
<feature type="region of interest" description="N-terminal hotdog fold" evidence="8">
    <location>
        <begin position="1013"/>
        <end position="1149"/>
    </location>
</feature>
<dbReference type="Pfam" id="PF21089">
    <property type="entry name" value="PKS_DH_N"/>
    <property type="match status" value="1"/>
</dbReference>
<dbReference type="InterPro" id="IPR013154">
    <property type="entry name" value="ADH-like_N"/>
</dbReference>
<evidence type="ECO:0000256" key="4">
    <source>
        <dbReference type="ARBA" id="ARBA00022857"/>
    </source>
</evidence>
<dbReference type="InterPro" id="IPR013968">
    <property type="entry name" value="PKS_KR"/>
</dbReference>
<dbReference type="InterPro" id="IPR016039">
    <property type="entry name" value="Thiolase-like"/>
</dbReference>
<dbReference type="InterPro" id="IPR014030">
    <property type="entry name" value="Ketoacyl_synth_N"/>
</dbReference>
<feature type="region of interest" description="C-terminal hotdog fold" evidence="8">
    <location>
        <begin position="1176"/>
        <end position="1327"/>
    </location>
</feature>
<dbReference type="GO" id="GO:0016491">
    <property type="term" value="F:oxidoreductase activity"/>
    <property type="evidence" value="ECO:0007669"/>
    <property type="project" value="UniProtKB-KW"/>
</dbReference>
<accession>A0AAX6MNY3</accession>
<dbReference type="CDD" id="cd00833">
    <property type="entry name" value="PKS"/>
    <property type="match status" value="1"/>
</dbReference>
<feature type="domain" description="Ketosynthase family 3 (KS3)" evidence="10">
    <location>
        <begin position="20"/>
        <end position="443"/>
    </location>
</feature>
<dbReference type="SUPFAM" id="SSF50129">
    <property type="entry name" value="GroES-like"/>
    <property type="match status" value="1"/>
</dbReference>
<dbReference type="PANTHER" id="PTHR43775:SF29">
    <property type="entry name" value="ASPERFURANONE POLYKETIDE SYNTHASE AFOG-RELATED"/>
    <property type="match status" value="1"/>
</dbReference>
<dbReference type="CDD" id="cd05195">
    <property type="entry name" value="enoyl_red"/>
    <property type="match status" value="1"/>
</dbReference>
<dbReference type="PROSITE" id="PS00012">
    <property type="entry name" value="PHOSPHOPANTETHEINE"/>
    <property type="match status" value="1"/>
</dbReference>
<dbReference type="InterPro" id="IPR001227">
    <property type="entry name" value="Ac_transferase_dom_sf"/>
</dbReference>
<dbReference type="GO" id="GO:0004312">
    <property type="term" value="F:fatty acid synthase activity"/>
    <property type="evidence" value="ECO:0007669"/>
    <property type="project" value="TreeGrafter"/>
</dbReference>
<dbReference type="InterPro" id="IPR056501">
    <property type="entry name" value="NAD-bd_HRPKS_sdrA"/>
</dbReference>
<evidence type="ECO:0000256" key="8">
    <source>
        <dbReference type="PROSITE-ProRule" id="PRU01363"/>
    </source>
</evidence>
<evidence type="ECO:0000256" key="6">
    <source>
        <dbReference type="ARBA" id="ARBA00023268"/>
    </source>
</evidence>
<dbReference type="InterPro" id="IPR014031">
    <property type="entry name" value="Ketoacyl_synth_C"/>
</dbReference>
<dbReference type="InterPro" id="IPR029063">
    <property type="entry name" value="SAM-dependent_MTases_sf"/>
</dbReference>
<dbReference type="InterPro" id="IPR057326">
    <property type="entry name" value="KR_dom"/>
</dbReference>
<dbReference type="GO" id="GO:0004315">
    <property type="term" value="F:3-oxoacyl-[acyl-carrier-protein] synthase activity"/>
    <property type="evidence" value="ECO:0007669"/>
    <property type="project" value="InterPro"/>
</dbReference>
<dbReference type="InterPro" id="IPR049551">
    <property type="entry name" value="PKS_DH_C"/>
</dbReference>
<keyword evidence="7" id="KW-0012">Acyltransferase</keyword>
<reference evidence="12 13" key="1">
    <citation type="journal article" date="2024" name="Front Chem Biol">
        <title>Unveiling the potential of Daldinia eschscholtzii MFLUCC 19-0629 through bioactivity and bioinformatics studies for enhanced sustainable agriculture production.</title>
        <authorList>
            <person name="Brooks S."/>
            <person name="Weaver J.A."/>
            <person name="Klomchit A."/>
            <person name="Alharthi S.A."/>
            <person name="Onlamun T."/>
            <person name="Nurani R."/>
            <person name="Vong T.K."/>
            <person name="Alberti F."/>
            <person name="Greco C."/>
        </authorList>
    </citation>
    <scope>NUCLEOTIDE SEQUENCE [LARGE SCALE GENOMIC DNA]</scope>
    <source>
        <strain evidence="12">MFLUCC 19-0629</strain>
    </source>
</reference>
<dbReference type="PROSITE" id="PS52019">
    <property type="entry name" value="PKS_MFAS_DH"/>
    <property type="match status" value="1"/>
</dbReference>
<dbReference type="Gene3D" id="3.10.129.110">
    <property type="entry name" value="Polyketide synthase dehydratase"/>
    <property type="match status" value="1"/>
</dbReference>
<evidence type="ECO:0000256" key="1">
    <source>
        <dbReference type="ARBA" id="ARBA00022450"/>
    </source>
</evidence>
<feature type="active site" description="Proton donor; for dehydratase activity" evidence="8">
    <location>
        <position position="1236"/>
    </location>
</feature>
<protein>
    <recommendedName>
        <fullName evidence="14">Polyketide synthase</fullName>
    </recommendedName>
</protein>
<dbReference type="InterPro" id="IPR036736">
    <property type="entry name" value="ACP-like_sf"/>
</dbReference>
<dbReference type="InterPro" id="IPR049552">
    <property type="entry name" value="PKS_DH_N"/>
</dbReference>
<evidence type="ECO:0008006" key="14">
    <source>
        <dbReference type="Google" id="ProtNLM"/>
    </source>
</evidence>
<dbReference type="InterPro" id="IPR049900">
    <property type="entry name" value="PKS_mFAS_DH"/>
</dbReference>
<dbReference type="InterPro" id="IPR020841">
    <property type="entry name" value="PKS_Beta-ketoAc_synthase_dom"/>
</dbReference>
<dbReference type="Pfam" id="PF23297">
    <property type="entry name" value="ACP_SdgA_C"/>
    <property type="match status" value="1"/>
</dbReference>
<sequence>MAAEHTDTSSARSLTEASGPGDIAIVGLSFKLPQDADDDATFWNILENRRNLMTEWPESRVKTGSFLDNPRHKFQGRGAHFLNKDVGAFDAPFFSVTAKEAASMDPMQRWTLEASYRAFENAGIPAEQIRGSRTAVFSASMLEDYTRMVTVDPDNIERTALTGSLVASVIANRVSWYFDLHGPSIHVNTACSSSLAAVDIACKTIQSGDAECALVTSANFLLDPAIVQLLSDQNFLSPDGVCRSFDHRANGYARGEGVIALVLKPISSAVRDGDMIRAVIRSTGSNQDGYTPILTQPSSQAQEDLVRHVYQQANLPFDQTRYVEAHGTGTPVGDPIEMKALGRVFREYRSAEEPLYVGSVKATVGHLEGASGLAGIVKSILILERGVIPPNPLFEKMNPAIDADYYHTAVPTETIVWPDSGLRRISVNSFGFGGANTHVILDDAFNYLQHHNLVGNHHTASIPGSRLNDLPSPADWLANGKPITNGNGTVHANETALINGSTNGNGATPTNGTNHFNKRVSINGIDSLLNGSVTPREHEPSLPKLLVWSAADEKAAKRMMEAYQAFHGKNVSGNPVKLDRLAYTLAVRRSQMLWRTFAIDEAEGQIGKKLIFSKPVRSASQAGLGFVFTGQGAQYVDMGWDLIQYPVFEETLRQIDSIYGSLGCKWSIFDELRSSANINKPEYSQPLSTAVQIALVELLNSFGIKPRAVVGHSSGEIPAAYAIGALSLHSACKVAFYRGQLAGKLKDENSSSPGAMMSINLAEDKVPEYLEKIKAAGIGDSVCVACVNSPLNCTLSGREADIDLIKAQADQDGVFAQKLKTGVAYHSSSMQAIADEYRSLMGSLEGIDRQDIKAPAQTLMISSVTGEAVIPAVLATAQYWVDNMVNKVRFSDALTLLEQELSSMKITDLIEVGPHPALRRPVQDTIGKGDSKKIRYMNPLHRSQPAIQTMLELVGQLFSFGHDVSVTAANQQSPQEKLPFLVDCPEYPFNHSQRYWAESRICRDYRLREPVQGELLGVRVSDWNPLEPRWRNFWSVETSPWIGHHKVGGTVLFPAAGMLVMAIEAVQHVVPPNRVVTGYLFEKAEFISAIIVPEDWEDRTETQFHLRPRKRQASEKDASAWFDATIYSYTRGQWSESFRASIQVGFRDPSGLDERERMLADESVRIRYSDAVDECDRPLDSQVMIREAADLGFQFGEWFQQTQDVHWDGKSKALARVDVSKPKYQTRSLVHPVVLDAGFMALRVSGGQQPTLNVPKRLSNAWFSALGWQHPKTSWVRWMAASTSTLSGWQAVGHGEQGSLAALADDGSVLCTIGEAVTVAMSNAAENKEKKLLYNVDWKPQMSLLDREQLALVCGANNFPRDETVLISSYSKMRTTLDLVVGHALKHLDYTKVPDSLRRHVEWMEYHVKSLTPAEQEEIKNINDAELEVHLREVETVLPSWKLYTACARKITDMLQGEIDPLQVVFGSGLADSFYADLFQDLCNDGRFAALLDIASHENPALRIMEVGAGTGGMTGHVLKMLQEREKRYGAPSFAHYTYTDISPAFFERASKRWPELQSRMNFKTFDMDYDISTQGFEPGSYDLIFAASVVHATPDLERAIRHIRKALKPGGRLVLIEVINPAEIIINFMAGLVPGFWVAREEWRPHSPAVPEDIWDRCLRANGFSGNDLIMRDYQSDVCHVMSTIVSTAVEAEGTTQSTKSGRIVLVTDRKEAGDAQQQLADAVLSSINPKGDRQTSVCAFALDEISKELEGLTENDVVVCLAEVNNRPLLTNLSGEGFMCLKTIIRQAPQLLWATATSTDDAQYPDHSFVQGFIRSIRAEQPDSHIVTLAIENEKDAVKCSSFIAKAFQASFDSSSKELEYIVRDGLLLTGRAVEDVEGNETMRSLLFPQQRNKSWAEAPAVQLSTNGGNSIDSLQFIMDDEYETDIAPYEVEIEAKVWGLRNQDVQAALGNQEGSQESLGADCAGVVTRVGRACTSVQPGDRVCLVKPGCMRKFPRALETSVFKLPDSLSFELVTSILVPGMVAYHALVEIARIQQGDKILIHSAADSMGQLAIQVAKKQGADIFATALSPEAKQFLVKTYGIPENRIFYGQNTLFGKGVMRATRGYGVDIVWNSLAGSDELQASCECMAPNGHFLEIGRANMTTNTTLPMALFSRNITFSAVDIARLKPRTTAKLLENTVQLLIEGNIQQPQPLRVFEVNDIQQAFKQLQDEEIGRVVIRPTPEEVVPQFIKEQRSWRFDENASYLIAGGSGGVGRAITRWMADRGAKHLIIPSRSGAKSKAAAEAVAELRARGVNVYAPRCDVSSEVSLAYVLEECSHIMPPIKGCIDAAVVLQDAIFQNSMTYEQWKLPIRSKVQTAWNLHRLLPRDLDFFILLSSLAGINGQMASSNYAGGCSFQDALAAYRRAHGQKALSIDLGWMRNVGQISEIGAYQRQRQEADDMQQTDDIELFALLTLGCDPTNQLPTSQVLFGLRTPADALAQGRTPAAILDRPLYAAFSYLVGSGSGSDSTSTSSQLAPDQQAAALFNQAKDPEERVQVVLLTLASKLARAMSIAPEDVEPSKPLSAYGVDSLMAVQVRNWINREFSSPVGVFEIMGGVSIAGIAEAVVAKSTAV</sequence>
<dbReference type="InterPro" id="IPR006162">
    <property type="entry name" value="Ppantetheine_attach_site"/>
</dbReference>
<evidence type="ECO:0000256" key="5">
    <source>
        <dbReference type="ARBA" id="ARBA00023002"/>
    </source>
</evidence>
<feature type="domain" description="Carrier" evidence="9">
    <location>
        <begin position="2535"/>
        <end position="2616"/>
    </location>
</feature>
<dbReference type="Pfam" id="PF02801">
    <property type="entry name" value="Ketoacyl-synt_C"/>
    <property type="match status" value="1"/>
</dbReference>
<dbReference type="InterPro" id="IPR020806">
    <property type="entry name" value="PKS_PP-bd"/>
</dbReference>
<dbReference type="Gene3D" id="3.30.70.3290">
    <property type="match status" value="1"/>
</dbReference>
<dbReference type="SMART" id="SM00826">
    <property type="entry name" value="PKS_DH"/>
    <property type="match status" value="1"/>
</dbReference>
<dbReference type="SUPFAM" id="SSF53335">
    <property type="entry name" value="S-adenosyl-L-methionine-dependent methyltransferases"/>
    <property type="match status" value="1"/>
</dbReference>
<keyword evidence="3" id="KW-0808">Transferase</keyword>
<dbReference type="Proteomes" id="UP001369815">
    <property type="component" value="Unassembled WGS sequence"/>
</dbReference>
<dbReference type="InterPro" id="IPR013217">
    <property type="entry name" value="Methyltransf_12"/>
</dbReference>
<evidence type="ECO:0000259" key="11">
    <source>
        <dbReference type="PROSITE" id="PS52019"/>
    </source>
</evidence>
<keyword evidence="5" id="KW-0560">Oxidoreductase</keyword>
<dbReference type="PROSITE" id="PS50075">
    <property type="entry name" value="CARRIER"/>
    <property type="match status" value="1"/>
</dbReference>
<feature type="domain" description="PKS/mFAS DH" evidence="11">
    <location>
        <begin position="1013"/>
        <end position="1327"/>
    </location>
</feature>
<dbReference type="Pfam" id="PF00109">
    <property type="entry name" value="ketoacyl-synt"/>
    <property type="match status" value="1"/>
</dbReference>
<dbReference type="SMART" id="SM00825">
    <property type="entry name" value="PKS_KS"/>
    <property type="match status" value="1"/>
</dbReference>
<dbReference type="InterPro" id="IPR016035">
    <property type="entry name" value="Acyl_Trfase/lysoPLipase"/>
</dbReference>
<dbReference type="InterPro" id="IPR042104">
    <property type="entry name" value="PKS_dehydratase_sf"/>
</dbReference>
<dbReference type="SMART" id="SM00829">
    <property type="entry name" value="PKS_ER"/>
    <property type="match status" value="1"/>
</dbReference>
<dbReference type="SMART" id="SM00823">
    <property type="entry name" value="PKS_PP"/>
    <property type="match status" value="1"/>
</dbReference>
<dbReference type="EMBL" id="JBANMG010000004">
    <property type="protein sequence ID" value="KAK6954107.1"/>
    <property type="molecule type" value="Genomic_DNA"/>
</dbReference>
<dbReference type="Gene3D" id="1.10.1200.10">
    <property type="entry name" value="ACP-like"/>
    <property type="match status" value="1"/>
</dbReference>
<evidence type="ECO:0000259" key="9">
    <source>
        <dbReference type="PROSITE" id="PS50075"/>
    </source>
</evidence>
<dbReference type="InterPro" id="IPR016036">
    <property type="entry name" value="Malonyl_transacylase_ACP-bd"/>
</dbReference>
<gene>
    <name evidence="12" type="ORF">Daesc_004069</name>
</gene>
<dbReference type="InterPro" id="IPR009081">
    <property type="entry name" value="PP-bd_ACP"/>
</dbReference>
<keyword evidence="4" id="KW-0521">NADP</keyword>
<dbReference type="InterPro" id="IPR020843">
    <property type="entry name" value="ER"/>
</dbReference>
<keyword evidence="6" id="KW-0511">Multifunctional enzyme</keyword>
<organism evidence="12 13">
    <name type="scientific">Daldinia eschscholtzii</name>
    <dbReference type="NCBI Taxonomy" id="292717"/>
    <lineage>
        <taxon>Eukaryota</taxon>
        <taxon>Fungi</taxon>
        <taxon>Dikarya</taxon>
        <taxon>Ascomycota</taxon>
        <taxon>Pezizomycotina</taxon>
        <taxon>Sordariomycetes</taxon>
        <taxon>Xylariomycetidae</taxon>
        <taxon>Xylariales</taxon>
        <taxon>Hypoxylaceae</taxon>
        <taxon>Daldinia</taxon>
    </lineage>
</organism>
<dbReference type="GO" id="GO:0006633">
    <property type="term" value="P:fatty acid biosynthetic process"/>
    <property type="evidence" value="ECO:0007669"/>
    <property type="project" value="InterPro"/>
</dbReference>
<dbReference type="Gene3D" id="3.40.366.10">
    <property type="entry name" value="Malonyl-Coenzyme A Acyl Carrier Protein, domain 2"/>
    <property type="match status" value="1"/>
</dbReference>
<dbReference type="SUPFAM" id="SSF55048">
    <property type="entry name" value="Probable ACP-binding domain of malonyl-CoA ACP transacylase"/>
    <property type="match status" value="1"/>
</dbReference>
<dbReference type="Pfam" id="PF08240">
    <property type="entry name" value="ADH_N"/>
    <property type="match status" value="1"/>
</dbReference>
<dbReference type="Pfam" id="PF14765">
    <property type="entry name" value="PS-DH"/>
    <property type="match status" value="1"/>
</dbReference>
<comment type="caution">
    <text evidence="12">The sequence shown here is derived from an EMBL/GenBank/DDBJ whole genome shotgun (WGS) entry which is preliminary data.</text>
</comment>
<dbReference type="Pfam" id="PF23114">
    <property type="entry name" value="NAD-bd_HRPKS_sdrA"/>
    <property type="match status" value="1"/>
</dbReference>
<dbReference type="GO" id="GO:0030639">
    <property type="term" value="P:polyketide biosynthetic process"/>
    <property type="evidence" value="ECO:0007669"/>
    <property type="project" value="UniProtKB-ARBA"/>
</dbReference>
<evidence type="ECO:0000313" key="12">
    <source>
        <dbReference type="EMBL" id="KAK6954107.1"/>
    </source>
</evidence>
<dbReference type="Pfam" id="PF08242">
    <property type="entry name" value="Methyltransf_12"/>
    <property type="match status" value="1"/>
</dbReference>
<keyword evidence="1" id="KW-0596">Phosphopantetheine</keyword>
<dbReference type="SUPFAM" id="SSF52151">
    <property type="entry name" value="FabD/lysophospholipase-like"/>
    <property type="match status" value="1"/>
</dbReference>
<evidence type="ECO:0000256" key="7">
    <source>
        <dbReference type="ARBA" id="ARBA00023315"/>
    </source>
</evidence>
<dbReference type="Gene3D" id="3.40.50.150">
    <property type="entry name" value="Vaccinia Virus protein VP39"/>
    <property type="match status" value="1"/>
</dbReference>
<dbReference type="PANTHER" id="PTHR43775">
    <property type="entry name" value="FATTY ACID SYNTHASE"/>
    <property type="match status" value="1"/>
</dbReference>
<dbReference type="Pfam" id="PF08659">
    <property type="entry name" value="KR"/>
    <property type="match status" value="1"/>
</dbReference>
<dbReference type="CDD" id="cd02440">
    <property type="entry name" value="AdoMet_MTases"/>
    <property type="match status" value="1"/>
</dbReference>
<dbReference type="SUPFAM" id="SSF47336">
    <property type="entry name" value="ACP-like"/>
    <property type="match status" value="1"/>
</dbReference>
<dbReference type="SUPFAM" id="SSF51735">
    <property type="entry name" value="NAD(P)-binding Rossmann-fold domains"/>
    <property type="match status" value="2"/>
</dbReference>
<proteinExistence type="predicted"/>
<evidence type="ECO:0000256" key="2">
    <source>
        <dbReference type="ARBA" id="ARBA00022553"/>
    </source>
</evidence>
<dbReference type="SMART" id="SM00827">
    <property type="entry name" value="PKS_AT"/>
    <property type="match status" value="1"/>
</dbReference>
<dbReference type="PROSITE" id="PS52004">
    <property type="entry name" value="KS3_2"/>
    <property type="match status" value="1"/>
</dbReference>
<dbReference type="SMART" id="SM00822">
    <property type="entry name" value="PKS_KR"/>
    <property type="match status" value="1"/>
</dbReference>
<dbReference type="InterPro" id="IPR014043">
    <property type="entry name" value="Acyl_transferase_dom"/>
</dbReference>
<keyword evidence="2" id="KW-0597">Phosphoprotein</keyword>